<dbReference type="PANTHER" id="PTHR18964">
    <property type="entry name" value="ROK (REPRESSOR, ORF, KINASE) FAMILY"/>
    <property type="match status" value="1"/>
</dbReference>
<dbReference type="EMBL" id="JBITGY010000001">
    <property type="protein sequence ID" value="MFI6495808.1"/>
    <property type="molecule type" value="Genomic_DNA"/>
</dbReference>
<comment type="similarity">
    <text evidence="1">Belongs to the ROK (NagC/XylR) family.</text>
</comment>
<gene>
    <name evidence="4" type="ORF">ACIBG2_00375</name>
</gene>
<dbReference type="InterPro" id="IPR036390">
    <property type="entry name" value="WH_DNA-bd_sf"/>
</dbReference>
<dbReference type="Pfam" id="PF12802">
    <property type="entry name" value="MarR_2"/>
    <property type="match status" value="1"/>
</dbReference>
<comment type="caution">
    <text evidence="4">The sequence shown here is derived from an EMBL/GenBank/DDBJ whole genome shotgun (WGS) entry which is preliminary data.</text>
</comment>
<dbReference type="SUPFAM" id="SSF53067">
    <property type="entry name" value="Actin-like ATPase domain"/>
    <property type="match status" value="1"/>
</dbReference>
<evidence type="ECO:0000313" key="5">
    <source>
        <dbReference type="Proteomes" id="UP001612741"/>
    </source>
</evidence>
<feature type="domain" description="HTH marR-type" evidence="3">
    <location>
        <begin position="18"/>
        <end position="71"/>
    </location>
</feature>
<dbReference type="Proteomes" id="UP001612741">
    <property type="component" value="Unassembled WGS sequence"/>
</dbReference>
<keyword evidence="5" id="KW-1185">Reference proteome</keyword>
<protein>
    <submittedName>
        <fullName evidence="4">ROK family protein</fullName>
    </submittedName>
</protein>
<dbReference type="InterPro" id="IPR043129">
    <property type="entry name" value="ATPase_NBD"/>
</dbReference>
<dbReference type="Gene3D" id="3.30.420.40">
    <property type="match status" value="2"/>
</dbReference>
<reference evidence="4 5" key="1">
    <citation type="submission" date="2024-10" db="EMBL/GenBank/DDBJ databases">
        <title>The Natural Products Discovery Center: Release of the First 8490 Sequenced Strains for Exploring Actinobacteria Biosynthetic Diversity.</title>
        <authorList>
            <person name="Kalkreuter E."/>
            <person name="Kautsar S.A."/>
            <person name="Yang D."/>
            <person name="Bader C.D."/>
            <person name="Teijaro C.N."/>
            <person name="Fluegel L."/>
            <person name="Davis C.M."/>
            <person name="Simpson J.R."/>
            <person name="Lauterbach L."/>
            <person name="Steele A.D."/>
            <person name="Gui C."/>
            <person name="Meng S."/>
            <person name="Li G."/>
            <person name="Viehrig K."/>
            <person name="Ye F."/>
            <person name="Su P."/>
            <person name="Kiefer A.F."/>
            <person name="Nichols A."/>
            <person name="Cepeda A.J."/>
            <person name="Yan W."/>
            <person name="Fan B."/>
            <person name="Jiang Y."/>
            <person name="Adhikari A."/>
            <person name="Zheng C.-J."/>
            <person name="Schuster L."/>
            <person name="Cowan T.M."/>
            <person name="Smanski M.J."/>
            <person name="Chevrette M.G."/>
            <person name="De Carvalho L.P.S."/>
            <person name="Shen B."/>
        </authorList>
    </citation>
    <scope>NUCLEOTIDE SEQUENCE [LARGE SCALE GENOMIC DNA]</scope>
    <source>
        <strain evidence="4 5">NPDC050545</strain>
    </source>
</reference>
<evidence type="ECO:0000259" key="3">
    <source>
        <dbReference type="Pfam" id="PF12802"/>
    </source>
</evidence>
<dbReference type="InterPro" id="IPR036388">
    <property type="entry name" value="WH-like_DNA-bd_sf"/>
</dbReference>
<dbReference type="Pfam" id="PF00480">
    <property type="entry name" value="ROK"/>
    <property type="match status" value="1"/>
</dbReference>
<dbReference type="InterPro" id="IPR000835">
    <property type="entry name" value="HTH_MarR-typ"/>
</dbReference>
<proteinExistence type="inferred from homology"/>
<evidence type="ECO:0000256" key="1">
    <source>
        <dbReference type="ARBA" id="ARBA00006479"/>
    </source>
</evidence>
<dbReference type="PANTHER" id="PTHR18964:SF149">
    <property type="entry name" value="BIFUNCTIONAL UDP-N-ACETYLGLUCOSAMINE 2-EPIMERASE_N-ACETYLMANNOSAMINE KINASE"/>
    <property type="match status" value="1"/>
</dbReference>
<evidence type="ECO:0000256" key="2">
    <source>
        <dbReference type="SAM" id="MobiDB-lite"/>
    </source>
</evidence>
<feature type="region of interest" description="Disordered" evidence="2">
    <location>
        <begin position="64"/>
        <end position="83"/>
    </location>
</feature>
<organism evidence="4 5">
    <name type="scientific">Nonomuraea typhae</name>
    <dbReference type="NCBI Taxonomy" id="2603600"/>
    <lineage>
        <taxon>Bacteria</taxon>
        <taxon>Bacillati</taxon>
        <taxon>Actinomycetota</taxon>
        <taxon>Actinomycetes</taxon>
        <taxon>Streptosporangiales</taxon>
        <taxon>Streptosporangiaceae</taxon>
        <taxon>Nonomuraea</taxon>
    </lineage>
</organism>
<sequence length="395" mass="40222">MPIVTGATTSAELRAHNRARLLRAVHDGGAGRTRSQLTKDLDLSRGAASVLVGGLVADGLLHEEPTAEHSRGRPTQIPGPHPRGPIALAVDLREDGWDLAACELGGRTTLLAARPHDGTPEGAFGPLGHALGTHLQRYGSRAVGIGLAVPGPVREGRLVDVSHLGWRAVDAPALLMEGGLPLHVGNDTACAALAEARRGRLAGVHVGLHLHVDFDLGGVLVVGGRPLDGASGVGAEFGHMPLTGGTTPCACGATGCWGMDVGSNALLRRLGLAAGGGKGRDQARAILAKSAQGDPAAREAVLSGARALGRGIAALVNAHDPEIVTLSGLGVELHGQGRQVLEEAFLGGLMTIRGDRPPELAASELAWGGALLGAMESVFDAFLTPAGLSTWHAPS</sequence>
<evidence type="ECO:0000313" key="4">
    <source>
        <dbReference type="EMBL" id="MFI6495808.1"/>
    </source>
</evidence>
<name>A0ABW7YIY9_9ACTN</name>
<dbReference type="RefSeq" id="WP_397077534.1">
    <property type="nucleotide sequence ID" value="NZ_JBITGY010000001.1"/>
</dbReference>
<dbReference type="SUPFAM" id="SSF46785">
    <property type="entry name" value="Winged helix' DNA-binding domain"/>
    <property type="match status" value="1"/>
</dbReference>
<accession>A0ABW7YIY9</accession>
<dbReference type="Gene3D" id="1.10.10.10">
    <property type="entry name" value="Winged helix-like DNA-binding domain superfamily/Winged helix DNA-binding domain"/>
    <property type="match status" value="1"/>
</dbReference>
<dbReference type="InterPro" id="IPR000600">
    <property type="entry name" value="ROK"/>
</dbReference>